<keyword evidence="2" id="KW-1185">Reference proteome</keyword>
<comment type="caution">
    <text evidence="1">The sequence shown here is derived from an EMBL/GenBank/DDBJ whole genome shotgun (WGS) entry which is preliminary data.</text>
</comment>
<reference evidence="1" key="1">
    <citation type="submission" date="2019-08" db="EMBL/GenBank/DDBJ databases">
        <authorList>
            <person name="Liu F."/>
        </authorList>
    </citation>
    <scope>NUCLEOTIDE SEQUENCE [LARGE SCALE GENOMIC DNA]</scope>
    <source>
        <strain evidence="1">PA1801</strain>
        <tissue evidence="1">Leaf</tissue>
    </source>
</reference>
<keyword evidence="1" id="KW-0413">Isomerase</keyword>
<evidence type="ECO:0000313" key="2">
    <source>
        <dbReference type="Proteomes" id="UP000325315"/>
    </source>
</evidence>
<accession>A0A5B6WL67</accession>
<dbReference type="GO" id="GO:0016853">
    <property type="term" value="F:isomerase activity"/>
    <property type="evidence" value="ECO:0007669"/>
    <property type="project" value="UniProtKB-KW"/>
</dbReference>
<sequence length="82" mass="8899">MPRCSRQAPHEAHIGACLDSTACEALFFTVVFIVDTGLTAGSQFQSKVLNFHSSQITGRNGGKLKNIVRCNIAQSDQDFSLI</sequence>
<evidence type="ECO:0000313" key="1">
    <source>
        <dbReference type="EMBL" id="KAA3482008.1"/>
    </source>
</evidence>
<protein>
    <submittedName>
        <fullName evidence="1">N-(5'-phosphoribosyl)anthranilate isomerase 1, chloroplastic-like</fullName>
    </submittedName>
</protein>
<dbReference type="AlphaFoldDB" id="A0A5B6WL67"/>
<gene>
    <name evidence="1" type="ORF">EPI10_022322</name>
</gene>
<name>A0A5B6WL67_9ROSI</name>
<dbReference type="EMBL" id="SMMG02000003">
    <property type="protein sequence ID" value="KAA3482008.1"/>
    <property type="molecule type" value="Genomic_DNA"/>
</dbReference>
<proteinExistence type="predicted"/>
<organism evidence="1 2">
    <name type="scientific">Gossypium australe</name>
    <dbReference type="NCBI Taxonomy" id="47621"/>
    <lineage>
        <taxon>Eukaryota</taxon>
        <taxon>Viridiplantae</taxon>
        <taxon>Streptophyta</taxon>
        <taxon>Embryophyta</taxon>
        <taxon>Tracheophyta</taxon>
        <taxon>Spermatophyta</taxon>
        <taxon>Magnoliopsida</taxon>
        <taxon>eudicotyledons</taxon>
        <taxon>Gunneridae</taxon>
        <taxon>Pentapetalae</taxon>
        <taxon>rosids</taxon>
        <taxon>malvids</taxon>
        <taxon>Malvales</taxon>
        <taxon>Malvaceae</taxon>
        <taxon>Malvoideae</taxon>
        <taxon>Gossypium</taxon>
    </lineage>
</organism>
<dbReference type="Proteomes" id="UP000325315">
    <property type="component" value="Unassembled WGS sequence"/>
</dbReference>